<dbReference type="InterPro" id="IPR001537">
    <property type="entry name" value="SpoU_MeTrfase"/>
</dbReference>
<sequence length="246" mass="25494">MAHAGIGADLEGTHAVAAALDMGRVTQLTVERGRAKNTDVRHLIELAEQRSIRIEYVDDVRPLAVTGAPQGVVARARPIESISLKAAVGLAEIPALLVLDHFEDPRNVGAIARSAVASGMTALVMSSRRSAPLGATAFKAAVGALERIPIVMASSIADVLKRLDQLGLWRVGLDGTADRSLLGLDLLAQPVAVCIGAEGSGLSQLVADRCDVLVSIPMVGATESLNASVAGALASFEVARVRGWVS</sequence>
<evidence type="ECO:0000313" key="4">
    <source>
        <dbReference type="EMBL" id="VAW00499.1"/>
    </source>
</evidence>
<protein>
    <submittedName>
        <fullName evidence="4">23S rRNA (Guanosine(2251)-2'-O)-methyltransferase</fullName>
        <ecNumber evidence="4">2.1.1.185</ecNumber>
    </submittedName>
</protein>
<keyword evidence="2 4" id="KW-0808">Transferase</keyword>
<dbReference type="InterPro" id="IPR013123">
    <property type="entry name" value="SpoU_subst-bd"/>
</dbReference>
<organism evidence="4">
    <name type="scientific">hydrothermal vent metagenome</name>
    <dbReference type="NCBI Taxonomy" id="652676"/>
    <lineage>
        <taxon>unclassified sequences</taxon>
        <taxon>metagenomes</taxon>
        <taxon>ecological metagenomes</taxon>
    </lineage>
</organism>
<proteinExistence type="predicted"/>
<feature type="domain" description="RNA 2-O ribose methyltransferase substrate binding" evidence="3">
    <location>
        <begin position="9"/>
        <end position="82"/>
    </location>
</feature>
<accession>A0A3B0SI42</accession>
<reference evidence="4" key="1">
    <citation type="submission" date="2018-06" db="EMBL/GenBank/DDBJ databases">
        <authorList>
            <person name="Zhirakovskaya E."/>
        </authorList>
    </citation>
    <scope>NUCLEOTIDE SEQUENCE</scope>
</reference>
<evidence type="ECO:0000256" key="2">
    <source>
        <dbReference type="ARBA" id="ARBA00022679"/>
    </source>
</evidence>
<dbReference type="GO" id="GO:0005829">
    <property type="term" value="C:cytosol"/>
    <property type="evidence" value="ECO:0007669"/>
    <property type="project" value="TreeGrafter"/>
</dbReference>
<dbReference type="GO" id="GO:0032259">
    <property type="term" value="P:methylation"/>
    <property type="evidence" value="ECO:0007669"/>
    <property type="project" value="UniProtKB-KW"/>
</dbReference>
<dbReference type="EMBL" id="UOEI01000284">
    <property type="protein sequence ID" value="VAW00499.1"/>
    <property type="molecule type" value="Genomic_DNA"/>
</dbReference>
<dbReference type="SUPFAM" id="SSF55315">
    <property type="entry name" value="L30e-like"/>
    <property type="match status" value="1"/>
</dbReference>
<dbReference type="InterPro" id="IPR029026">
    <property type="entry name" value="tRNA_m1G_MTases_N"/>
</dbReference>
<dbReference type="GO" id="GO:0003723">
    <property type="term" value="F:RNA binding"/>
    <property type="evidence" value="ECO:0007669"/>
    <property type="project" value="InterPro"/>
</dbReference>
<gene>
    <name evidence="4" type="ORF">MNBD_ACTINO01-1317</name>
</gene>
<dbReference type="AlphaFoldDB" id="A0A3B0SI42"/>
<dbReference type="GO" id="GO:0008173">
    <property type="term" value="F:RNA methyltransferase activity"/>
    <property type="evidence" value="ECO:0007669"/>
    <property type="project" value="InterPro"/>
</dbReference>
<dbReference type="InterPro" id="IPR004441">
    <property type="entry name" value="rRNA_MeTrfase_TrmH"/>
</dbReference>
<dbReference type="Gene3D" id="3.40.1280.10">
    <property type="match status" value="1"/>
</dbReference>
<dbReference type="PANTHER" id="PTHR46429:SF1">
    <property type="entry name" value="23S RRNA (GUANOSINE-2'-O-)-METHYLTRANSFERASE RLMB"/>
    <property type="match status" value="1"/>
</dbReference>
<dbReference type="CDD" id="cd18103">
    <property type="entry name" value="SpoU-like_RlmB"/>
    <property type="match status" value="1"/>
</dbReference>
<evidence type="ECO:0000256" key="1">
    <source>
        <dbReference type="ARBA" id="ARBA00022603"/>
    </source>
</evidence>
<dbReference type="SMART" id="SM00967">
    <property type="entry name" value="SpoU_sub_bind"/>
    <property type="match status" value="1"/>
</dbReference>
<dbReference type="GO" id="GO:0006396">
    <property type="term" value="P:RNA processing"/>
    <property type="evidence" value="ECO:0007669"/>
    <property type="project" value="InterPro"/>
</dbReference>
<dbReference type="SUPFAM" id="SSF75217">
    <property type="entry name" value="alpha/beta knot"/>
    <property type="match status" value="1"/>
</dbReference>
<dbReference type="NCBIfam" id="TIGR00186">
    <property type="entry name" value="rRNA_methyl_3"/>
    <property type="match status" value="1"/>
</dbReference>
<dbReference type="InterPro" id="IPR029028">
    <property type="entry name" value="Alpha/beta_knot_MTases"/>
</dbReference>
<name>A0A3B0SI42_9ZZZZ</name>
<dbReference type="Pfam" id="PF00588">
    <property type="entry name" value="SpoU_methylase"/>
    <property type="match status" value="1"/>
</dbReference>
<dbReference type="PANTHER" id="PTHR46429">
    <property type="entry name" value="23S RRNA (GUANOSINE-2'-O-)-METHYLTRANSFERASE RLMB"/>
    <property type="match status" value="1"/>
</dbReference>
<keyword evidence="1 4" id="KW-0489">Methyltransferase</keyword>
<dbReference type="Pfam" id="PF08032">
    <property type="entry name" value="SpoU_sub_bind"/>
    <property type="match status" value="1"/>
</dbReference>
<dbReference type="InterPro" id="IPR029064">
    <property type="entry name" value="Ribosomal_eL30-like_sf"/>
</dbReference>
<dbReference type="Gene3D" id="3.30.1330.30">
    <property type="match status" value="1"/>
</dbReference>
<evidence type="ECO:0000259" key="3">
    <source>
        <dbReference type="SMART" id="SM00967"/>
    </source>
</evidence>
<dbReference type="EC" id="2.1.1.185" evidence="4"/>